<keyword evidence="7" id="KW-1185">Reference proteome</keyword>
<dbReference type="PANTHER" id="PTHR42794">
    <property type="entry name" value="HEMIN IMPORT ATP-BINDING PROTEIN HMUV"/>
    <property type="match status" value="1"/>
</dbReference>
<dbReference type="STRING" id="1203190.GCA_000312345_02295"/>
<keyword evidence="4" id="KW-1278">Translocase</keyword>
<dbReference type="GO" id="GO:0005524">
    <property type="term" value="F:ATP binding"/>
    <property type="evidence" value="ECO:0007669"/>
    <property type="project" value="UniProtKB-KW"/>
</dbReference>
<feature type="domain" description="ABC transporter" evidence="5">
    <location>
        <begin position="3"/>
        <end position="234"/>
    </location>
</feature>
<dbReference type="Gene3D" id="3.40.50.300">
    <property type="entry name" value="P-loop containing nucleotide triphosphate hydrolases"/>
    <property type="match status" value="1"/>
</dbReference>
<keyword evidence="1" id="KW-0813">Transport</keyword>
<dbReference type="CDD" id="cd03214">
    <property type="entry name" value="ABC_Iron-Siderophores_B12_Hemin"/>
    <property type="match status" value="1"/>
</dbReference>
<reference evidence="6 7" key="1">
    <citation type="submission" date="2016-10" db="EMBL/GenBank/DDBJ databases">
        <authorList>
            <person name="de Groot N.N."/>
        </authorList>
    </citation>
    <scope>NUCLEOTIDE SEQUENCE [LARGE SCALE GENOMIC DNA]</scope>
    <source>
        <strain evidence="6 7">DSM 45434</strain>
    </source>
</reference>
<dbReference type="SMART" id="SM00382">
    <property type="entry name" value="AAA"/>
    <property type="match status" value="1"/>
</dbReference>
<evidence type="ECO:0000256" key="1">
    <source>
        <dbReference type="ARBA" id="ARBA00022448"/>
    </source>
</evidence>
<dbReference type="AlphaFoldDB" id="A0A1H1LBN3"/>
<evidence type="ECO:0000256" key="4">
    <source>
        <dbReference type="ARBA" id="ARBA00022967"/>
    </source>
</evidence>
<name>A0A1H1LBN3_9CORY</name>
<gene>
    <name evidence="6" type="ORF">SAMN04488539_0144</name>
</gene>
<dbReference type="OrthoDB" id="3579586at2"/>
<accession>A0A1H1LBN3</accession>
<dbReference type="GO" id="GO:0016887">
    <property type="term" value="F:ATP hydrolysis activity"/>
    <property type="evidence" value="ECO:0007669"/>
    <property type="project" value="InterPro"/>
</dbReference>
<keyword evidence="3 6" id="KW-0067">ATP-binding</keyword>
<dbReference type="Pfam" id="PF00005">
    <property type="entry name" value="ABC_tran"/>
    <property type="match status" value="1"/>
</dbReference>
<dbReference type="InterPro" id="IPR003439">
    <property type="entry name" value="ABC_transporter-like_ATP-bd"/>
</dbReference>
<protein>
    <submittedName>
        <fullName evidence="6">Iron complex transport system ATP-binding protein</fullName>
    </submittedName>
</protein>
<dbReference type="RefSeq" id="WP_040421866.1">
    <property type="nucleotide sequence ID" value="NZ_LT629765.1"/>
</dbReference>
<dbReference type="PROSITE" id="PS50893">
    <property type="entry name" value="ABC_TRANSPORTER_2"/>
    <property type="match status" value="1"/>
</dbReference>
<dbReference type="SUPFAM" id="SSF52540">
    <property type="entry name" value="P-loop containing nucleoside triphosphate hydrolases"/>
    <property type="match status" value="1"/>
</dbReference>
<dbReference type="PANTHER" id="PTHR42794:SF1">
    <property type="entry name" value="HEMIN IMPORT ATP-BINDING PROTEIN HMUV"/>
    <property type="match status" value="1"/>
</dbReference>
<keyword evidence="2" id="KW-0547">Nucleotide-binding</keyword>
<dbReference type="InterPro" id="IPR027417">
    <property type="entry name" value="P-loop_NTPase"/>
</dbReference>
<dbReference type="Proteomes" id="UP000182237">
    <property type="component" value="Chromosome I"/>
</dbReference>
<dbReference type="InterPro" id="IPR003593">
    <property type="entry name" value="AAA+_ATPase"/>
</dbReference>
<organism evidence="6 7">
    <name type="scientific">Corynebacterium timonense</name>
    <dbReference type="NCBI Taxonomy" id="441500"/>
    <lineage>
        <taxon>Bacteria</taxon>
        <taxon>Bacillati</taxon>
        <taxon>Actinomycetota</taxon>
        <taxon>Actinomycetes</taxon>
        <taxon>Mycobacteriales</taxon>
        <taxon>Corynebacteriaceae</taxon>
        <taxon>Corynebacterium</taxon>
    </lineage>
</organism>
<evidence type="ECO:0000256" key="2">
    <source>
        <dbReference type="ARBA" id="ARBA00022741"/>
    </source>
</evidence>
<evidence type="ECO:0000259" key="5">
    <source>
        <dbReference type="PROSITE" id="PS50893"/>
    </source>
</evidence>
<proteinExistence type="predicted"/>
<evidence type="ECO:0000313" key="6">
    <source>
        <dbReference type="EMBL" id="SDR71916.1"/>
    </source>
</evidence>
<dbReference type="eggNOG" id="COG1120">
    <property type="taxonomic scope" value="Bacteria"/>
</dbReference>
<evidence type="ECO:0000256" key="3">
    <source>
        <dbReference type="ARBA" id="ARBA00022840"/>
    </source>
</evidence>
<dbReference type="EMBL" id="LT629765">
    <property type="protein sequence ID" value="SDR71916.1"/>
    <property type="molecule type" value="Genomic_DNA"/>
</dbReference>
<sequence length="252" mass="26780">MTLQTVGLCRDGILHDVNFAARRGEITTIIGPNGAGKSTLLAYLAGIARPTVGDVLLDGSPLAALSSRERARAISLVAQDTTVGADMRVEQLVETGRHPHIGRFDTATDDDRLRIAHALTLTATGHLAGRTVSSLSGGERQRVHIARALAQNAPYMLLDEPTSALDLKHQADVEKLLRSARSEGRAVVAVVHDLGLAARMSDTVTLLARGQVLAAGSVEETITEELIAQAYDVPVRIHTDPFTHSPVVTVVT</sequence>
<dbReference type="FunFam" id="3.40.50.300:FF:000134">
    <property type="entry name" value="Iron-enterobactin ABC transporter ATP-binding protein"/>
    <property type="match status" value="1"/>
</dbReference>
<evidence type="ECO:0000313" key="7">
    <source>
        <dbReference type="Proteomes" id="UP000182237"/>
    </source>
</evidence>